<name>A0A2S7XNV1_9GAMM</name>
<evidence type="ECO:0000313" key="11">
    <source>
        <dbReference type="Proteomes" id="UP000239936"/>
    </source>
</evidence>
<protein>
    <recommendedName>
        <fullName evidence="7">DNA topoisomerase 4 subunit A</fullName>
        <ecNumber evidence="7">5.6.2.2</ecNumber>
    </recommendedName>
    <alternativeName>
        <fullName evidence="7">Topoisomerase IV subunit A</fullName>
    </alternativeName>
</protein>
<feature type="site" description="Interaction with DNA" evidence="7">
    <location>
        <position position="86"/>
    </location>
</feature>
<comment type="subunit">
    <text evidence="7">Heterotetramer composed of ParC and ParE.</text>
</comment>
<dbReference type="Gene3D" id="3.30.1360.40">
    <property type="match status" value="1"/>
</dbReference>
<dbReference type="GO" id="GO:0003677">
    <property type="term" value="F:DNA binding"/>
    <property type="evidence" value="ECO:0007669"/>
    <property type="project" value="UniProtKB-UniRule"/>
</dbReference>
<comment type="catalytic activity">
    <reaction evidence="1 7 8">
        <text>ATP-dependent breakage, passage and rejoining of double-stranded DNA.</text>
        <dbReference type="EC" id="5.6.2.2"/>
    </reaction>
</comment>
<gene>
    <name evidence="7 10" type="primary">parC</name>
    <name evidence="10" type="ORF">CXB77_12090</name>
</gene>
<dbReference type="Proteomes" id="UP000239936">
    <property type="component" value="Unassembled WGS sequence"/>
</dbReference>
<organism evidence="10 11">
    <name type="scientific">Chromatium okenii</name>
    <dbReference type="NCBI Taxonomy" id="61644"/>
    <lineage>
        <taxon>Bacteria</taxon>
        <taxon>Pseudomonadati</taxon>
        <taxon>Pseudomonadota</taxon>
        <taxon>Gammaproteobacteria</taxon>
        <taxon>Chromatiales</taxon>
        <taxon>Chromatiaceae</taxon>
        <taxon>Chromatium</taxon>
    </lineage>
</organism>
<feature type="active site" description="O-(5'-phospho-DNA)-tyrosine intermediate" evidence="7 8">
    <location>
        <position position="131"/>
    </location>
</feature>
<evidence type="ECO:0000256" key="4">
    <source>
        <dbReference type="ARBA" id="ARBA00023125"/>
    </source>
</evidence>
<keyword evidence="3 7" id="KW-0799">Topoisomerase</keyword>
<dbReference type="Gene3D" id="2.120.10.90">
    <property type="entry name" value="DNA gyrase/topoisomerase IV, subunit A, C-terminal"/>
    <property type="match status" value="1"/>
</dbReference>
<dbReference type="PANTHER" id="PTHR43493:SF1">
    <property type="entry name" value="DNA TOPOISOMERASE 4 SUBUNIT A"/>
    <property type="match status" value="1"/>
</dbReference>
<dbReference type="GO" id="GO:0003918">
    <property type="term" value="F:DNA topoisomerase type II (double strand cut, ATP-hydrolyzing) activity"/>
    <property type="evidence" value="ECO:0007669"/>
    <property type="project" value="UniProtKB-UniRule"/>
</dbReference>
<dbReference type="NCBIfam" id="TIGR01062">
    <property type="entry name" value="parC_Gneg"/>
    <property type="match status" value="1"/>
</dbReference>
<dbReference type="GO" id="GO:0006265">
    <property type="term" value="P:DNA topological change"/>
    <property type="evidence" value="ECO:0007669"/>
    <property type="project" value="UniProtKB-UniRule"/>
</dbReference>
<dbReference type="Pfam" id="PF00521">
    <property type="entry name" value="DNA_topoisoIV"/>
    <property type="match status" value="1"/>
</dbReference>
<dbReference type="RefSeq" id="WP_105074117.1">
    <property type="nucleotide sequence ID" value="NZ_PPGH01000037.1"/>
</dbReference>
<evidence type="ECO:0000259" key="9">
    <source>
        <dbReference type="PROSITE" id="PS52040"/>
    </source>
</evidence>
<dbReference type="CDD" id="cd00187">
    <property type="entry name" value="TOP4c"/>
    <property type="match status" value="1"/>
</dbReference>
<dbReference type="GO" id="GO:0007059">
    <property type="term" value="P:chromosome segregation"/>
    <property type="evidence" value="ECO:0007669"/>
    <property type="project" value="UniProtKB-UniRule"/>
</dbReference>
<dbReference type="GO" id="GO:0005694">
    <property type="term" value="C:chromosome"/>
    <property type="evidence" value="ECO:0007669"/>
    <property type="project" value="InterPro"/>
</dbReference>
<comment type="subcellular location">
    <subcellularLocation>
        <location evidence="7">Cell membrane</location>
        <topology evidence="7">Peripheral membrane protein</topology>
    </subcellularLocation>
</comment>
<evidence type="ECO:0000256" key="3">
    <source>
        <dbReference type="ARBA" id="ARBA00023029"/>
    </source>
</evidence>
<comment type="caution">
    <text evidence="10">The sequence shown here is derived from an EMBL/GenBank/DDBJ whole genome shotgun (WGS) entry which is preliminary data.</text>
</comment>
<dbReference type="NCBIfam" id="NF004044">
    <property type="entry name" value="PRK05561.1"/>
    <property type="match status" value="1"/>
</dbReference>
<evidence type="ECO:0000256" key="6">
    <source>
        <dbReference type="ARBA" id="ARBA00023235"/>
    </source>
</evidence>
<dbReference type="Gene3D" id="3.90.199.10">
    <property type="entry name" value="Topoisomerase II, domain 5"/>
    <property type="match status" value="1"/>
</dbReference>
<dbReference type="GO" id="GO:0005524">
    <property type="term" value="F:ATP binding"/>
    <property type="evidence" value="ECO:0007669"/>
    <property type="project" value="InterPro"/>
</dbReference>
<dbReference type="InterPro" id="IPR005742">
    <property type="entry name" value="TopoIV_A_Gneg"/>
</dbReference>
<dbReference type="InterPro" id="IPR013760">
    <property type="entry name" value="Topo_IIA-like_dom_sf"/>
</dbReference>
<accession>A0A2S7XNV1</accession>
<dbReference type="Pfam" id="PF03989">
    <property type="entry name" value="DNA_gyraseA_C"/>
    <property type="match status" value="2"/>
</dbReference>
<dbReference type="SMART" id="SM00434">
    <property type="entry name" value="TOP4c"/>
    <property type="match status" value="1"/>
</dbReference>
<evidence type="ECO:0000256" key="5">
    <source>
        <dbReference type="ARBA" id="ARBA00023136"/>
    </source>
</evidence>
<dbReference type="InterPro" id="IPR035516">
    <property type="entry name" value="Gyrase/topoIV_suA_C"/>
</dbReference>
<keyword evidence="5 7" id="KW-0472">Membrane</keyword>
<sequence length="765" mass="83847">MSTNLFDFEGDSDTNLERRPLKQFTEQAYLDYAMSVILDRALPHVGDGLKPVQRRILYAMSELGLSASAKFKKSARTVGDVLGKFHPHGDSACYEAMVLMAQPFSYRYPLIDGQGNWGSADDPKSFAAMRYTESRLTPYAALLLGEVDQGTVDWQANFDATLQEPRLLPAQLPNLLLNGASGIAVGMATDILPHNLREVARACLHLLDQPDATVAELVQFIPAPDFPTAGEIITAPAELLKLYQTGGGSVRQRACYCVERGDIVITALPYQVSGSRVMEQLAAQFTAKKLPMIEDFRDESDHEFPTRIVIVPRSNRVDAERLMLHLFATTDLERSYRVNMNLIGLDGRPRVMTLGDILTEWLTFRRETVRRRLQQRLDQVETRLHLLDGLLIALRNLDAVIELVRTVDDPKPLLIKQFNLSETQADAVLNTRLRQLARLEEVKIRTELAALTVERDQLQQPLGDAGALNQVLRAEITALATQLGDDRRSPLVMRNVASAMDDTELMPSEPVTVVLSEKGWVRTAKGHDVDAAGLSFRAGDTLLMVARLRSHQTAVFLDSTGRSYALAINSLPSARGQGEPLTGRFDAPAEARFIAVLGEAPAAQYLLASDAGYGFIVQFNDLIAKPKSGKAVLNLSADAQVLPPLLLPDDRAGAELAVVTSAGYLLVFALDEVPALARGKGNRLIGIPAAKLATRAEIVVALAVIAPNSPLTVLAGKRDLTLKPADIIAYRNERGRRGRLLPRGFQRVDQLLGSVINTLKTGDIL</sequence>
<feature type="domain" description="Topo IIA-type catalytic" evidence="9">
    <location>
        <begin position="42"/>
        <end position="505"/>
    </location>
</feature>
<dbReference type="GO" id="GO:0005737">
    <property type="term" value="C:cytoplasm"/>
    <property type="evidence" value="ECO:0007669"/>
    <property type="project" value="TreeGrafter"/>
</dbReference>
<dbReference type="AlphaFoldDB" id="A0A2S7XNV1"/>
<evidence type="ECO:0000256" key="1">
    <source>
        <dbReference type="ARBA" id="ARBA00000185"/>
    </source>
</evidence>
<keyword evidence="11" id="KW-1185">Reference proteome</keyword>
<keyword evidence="2 7" id="KW-1003">Cell membrane</keyword>
<keyword evidence="6 7" id="KW-0413">Isomerase</keyword>
<evidence type="ECO:0000313" key="10">
    <source>
        <dbReference type="EMBL" id="PQJ95061.1"/>
    </source>
</evidence>
<feature type="site" description="Interaction with DNA" evidence="7">
    <location>
        <position position="88"/>
    </location>
</feature>
<evidence type="ECO:0000256" key="2">
    <source>
        <dbReference type="ARBA" id="ARBA00022475"/>
    </source>
</evidence>
<dbReference type="GO" id="GO:0009330">
    <property type="term" value="C:DNA topoisomerase type II (double strand cut, ATP-hydrolyzing) complex"/>
    <property type="evidence" value="ECO:0007669"/>
    <property type="project" value="TreeGrafter"/>
</dbReference>
<reference evidence="10 11" key="1">
    <citation type="submission" date="2018-01" db="EMBL/GenBank/DDBJ databases">
        <title>The complete genome sequence of Chromatium okenii LaCa, a purple sulfur bacterium with a turbulent life.</title>
        <authorList>
            <person name="Luedin S.M."/>
            <person name="Liechti N."/>
            <person name="Storelli N."/>
            <person name="Danza F."/>
            <person name="Wittwer M."/>
            <person name="Pothier J.F."/>
            <person name="Tonolla M.A."/>
        </authorList>
    </citation>
    <scope>NUCLEOTIDE SEQUENCE [LARGE SCALE GENOMIC DNA]</scope>
    <source>
        <strain evidence="10 11">LaCa</strain>
    </source>
</reference>
<dbReference type="SUPFAM" id="SSF56719">
    <property type="entry name" value="Type II DNA topoisomerase"/>
    <property type="match status" value="1"/>
</dbReference>
<dbReference type="GO" id="GO:0019897">
    <property type="term" value="C:extrinsic component of plasma membrane"/>
    <property type="evidence" value="ECO:0007669"/>
    <property type="project" value="UniProtKB-UniRule"/>
</dbReference>
<proteinExistence type="inferred from homology"/>
<dbReference type="Gene3D" id="1.10.268.10">
    <property type="entry name" value="Topoisomerase, domain 3"/>
    <property type="match status" value="1"/>
</dbReference>
<dbReference type="InterPro" id="IPR006691">
    <property type="entry name" value="GyrA/parC_rep"/>
</dbReference>
<dbReference type="InterPro" id="IPR050220">
    <property type="entry name" value="Type_II_DNA_Topoisomerases"/>
</dbReference>
<keyword evidence="4 7" id="KW-0238">DNA-binding</keyword>
<dbReference type="InterPro" id="IPR013757">
    <property type="entry name" value="Topo_IIA_A_a_sf"/>
</dbReference>
<comment type="similarity">
    <text evidence="7">Belongs to the type II topoisomerase GyrA/ParC subunit family. ParC type 1 subfamily.</text>
</comment>
<dbReference type="OrthoDB" id="9806486at2"/>
<evidence type="ECO:0000256" key="8">
    <source>
        <dbReference type="PROSITE-ProRule" id="PRU01384"/>
    </source>
</evidence>
<dbReference type="HAMAP" id="MF_00936">
    <property type="entry name" value="ParC_type1"/>
    <property type="match status" value="1"/>
</dbReference>
<comment type="function">
    <text evidence="7">Topoisomerase IV is essential for chromosome segregation. It relaxes supercoiled DNA. Performs the decatenation events required during the replication of a circular DNA molecule.</text>
</comment>
<evidence type="ECO:0000256" key="7">
    <source>
        <dbReference type="HAMAP-Rule" id="MF_00936"/>
    </source>
</evidence>
<dbReference type="PROSITE" id="PS52040">
    <property type="entry name" value="TOPO_IIA"/>
    <property type="match status" value="1"/>
</dbReference>
<feature type="site" description="Interaction with DNA" evidence="7">
    <location>
        <position position="50"/>
    </location>
</feature>
<dbReference type="InterPro" id="IPR013758">
    <property type="entry name" value="Topo_IIA_A/C_ab"/>
</dbReference>
<dbReference type="FunFam" id="1.10.268.10:FF:000001">
    <property type="entry name" value="DNA gyrase subunit A"/>
    <property type="match status" value="1"/>
</dbReference>
<dbReference type="EMBL" id="PPGH01000037">
    <property type="protein sequence ID" value="PQJ95061.1"/>
    <property type="molecule type" value="Genomic_DNA"/>
</dbReference>
<dbReference type="InterPro" id="IPR002205">
    <property type="entry name" value="Topo_IIA_dom_A"/>
</dbReference>
<dbReference type="PANTHER" id="PTHR43493">
    <property type="entry name" value="DNA GYRASE/TOPOISOMERASE SUBUNIT A"/>
    <property type="match status" value="1"/>
</dbReference>
<dbReference type="SUPFAM" id="SSF101904">
    <property type="entry name" value="GyrA/ParC C-terminal domain-like"/>
    <property type="match status" value="1"/>
</dbReference>
<feature type="site" description="Transition state stabilizer" evidence="7">
    <location>
        <position position="130"/>
    </location>
</feature>
<dbReference type="EC" id="5.6.2.2" evidence="7"/>